<name>A0ABV0RPI9_9TELE</name>
<dbReference type="InterPro" id="IPR036388">
    <property type="entry name" value="WH-like_DNA-bd_sf"/>
</dbReference>
<dbReference type="InterPro" id="IPR000591">
    <property type="entry name" value="DEP_dom"/>
</dbReference>
<sequence length="167" mass="18792">MATHWTPSSSHQPPAYHPSISLLWQPHFSTAIEIPRLALWLWPHIACSPRDSAAFMGKSRLCFKQHSRGLAECSPVHKVENSNTMPASNRGMLDKDYHLRTYKSVVMANKLIDWLIAQGDCRTREEALILGVELCDNGFMHHGMVVCLSDQKQSCSGKPLHHQLHGS</sequence>
<evidence type="ECO:0000313" key="2">
    <source>
        <dbReference type="EMBL" id="MEQ2210139.1"/>
    </source>
</evidence>
<evidence type="ECO:0000313" key="3">
    <source>
        <dbReference type="Proteomes" id="UP001434883"/>
    </source>
</evidence>
<dbReference type="Gene3D" id="1.10.10.10">
    <property type="entry name" value="Winged helix-like DNA-binding domain superfamily/Winged helix DNA-binding domain"/>
    <property type="match status" value="1"/>
</dbReference>
<dbReference type="Proteomes" id="UP001434883">
    <property type="component" value="Unassembled WGS sequence"/>
</dbReference>
<reference evidence="2 3" key="1">
    <citation type="submission" date="2021-06" db="EMBL/GenBank/DDBJ databases">
        <authorList>
            <person name="Palmer J.M."/>
        </authorList>
    </citation>
    <scope>NUCLEOTIDE SEQUENCE [LARGE SCALE GENOMIC DNA]</scope>
    <source>
        <strain evidence="2 3">XC_2019</strain>
        <tissue evidence="2">Muscle</tissue>
    </source>
</reference>
<dbReference type="PANTHER" id="PTHR22829:SF1">
    <property type="entry name" value="PHOSPHATIDYLINOSITOL 3,4,5-TRISPHOSPHATE-DEPENDENT RAC EXCHANGER 2 PROTEIN"/>
    <property type="match status" value="1"/>
</dbReference>
<feature type="domain" description="DEP" evidence="1">
    <location>
        <begin position="86"/>
        <end position="142"/>
    </location>
</feature>
<keyword evidence="3" id="KW-1185">Reference proteome</keyword>
<dbReference type="PANTHER" id="PTHR22829">
    <property type="entry name" value="DEP DOMAIN PROTEIN"/>
    <property type="match status" value="1"/>
</dbReference>
<dbReference type="SUPFAM" id="SSF46785">
    <property type="entry name" value="Winged helix' DNA-binding domain"/>
    <property type="match status" value="1"/>
</dbReference>
<protein>
    <recommendedName>
        <fullName evidence="1">DEP domain-containing protein</fullName>
    </recommendedName>
</protein>
<evidence type="ECO:0000259" key="1">
    <source>
        <dbReference type="PROSITE" id="PS50186"/>
    </source>
</evidence>
<dbReference type="EMBL" id="JAHRIN010052466">
    <property type="protein sequence ID" value="MEQ2210139.1"/>
    <property type="molecule type" value="Genomic_DNA"/>
</dbReference>
<dbReference type="PROSITE" id="PS50186">
    <property type="entry name" value="DEP"/>
    <property type="match status" value="1"/>
</dbReference>
<dbReference type="InterPro" id="IPR036390">
    <property type="entry name" value="WH_DNA-bd_sf"/>
</dbReference>
<dbReference type="InterPro" id="IPR051832">
    <property type="entry name" value="mTOR-Rac_regulators"/>
</dbReference>
<gene>
    <name evidence="2" type="ORF">XENOCAPTIV_008879</name>
</gene>
<dbReference type="Pfam" id="PF00610">
    <property type="entry name" value="DEP"/>
    <property type="match status" value="1"/>
</dbReference>
<accession>A0ABV0RPI9</accession>
<organism evidence="2 3">
    <name type="scientific">Xenoophorus captivus</name>
    <dbReference type="NCBI Taxonomy" id="1517983"/>
    <lineage>
        <taxon>Eukaryota</taxon>
        <taxon>Metazoa</taxon>
        <taxon>Chordata</taxon>
        <taxon>Craniata</taxon>
        <taxon>Vertebrata</taxon>
        <taxon>Euteleostomi</taxon>
        <taxon>Actinopterygii</taxon>
        <taxon>Neopterygii</taxon>
        <taxon>Teleostei</taxon>
        <taxon>Neoteleostei</taxon>
        <taxon>Acanthomorphata</taxon>
        <taxon>Ovalentaria</taxon>
        <taxon>Atherinomorphae</taxon>
        <taxon>Cyprinodontiformes</taxon>
        <taxon>Goodeidae</taxon>
        <taxon>Xenoophorus</taxon>
    </lineage>
</organism>
<dbReference type="SMART" id="SM00049">
    <property type="entry name" value="DEP"/>
    <property type="match status" value="1"/>
</dbReference>
<comment type="caution">
    <text evidence="2">The sequence shown here is derived from an EMBL/GenBank/DDBJ whole genome shotgun (WGS) entry which is preliminary data.</text>
</comment>
<proteinExistence type="predicted"/>